<evidence type="ECO:0000313" key="10">
    <source>
        <dbReference type="EMBL" id="VFK79946.1"/>
    </source>
</evidence>
<dbReference type="AlphaFoldDB" id="A0A451BNT0"/>
<dbReference type="InterPro" id="IPR007498">
    <property type="entry name" value="PqiA-like"/>
</dbReference>
<evidence type="ECO:0000313" key="9">
    <source>
        <dbReference type="EMBL" id="VFK46988.1"/>
    </source>
</evidence>
<name>A0A451BNT0_9GAMM</name>
<comment type="subcellular location">
    <subcellularLocation>
        <location evidence="1">Cell inner membrane</location>
    </subcellularLocation>
</comment>
<feature type="transmembrane region" description="Helical" evidence="7">
    <location>
        <begin position="56"/>
        <end position="76"/>
    </location>
</feature>
<proteinExistence type="predicted"/>
<keyword evidence="6 7" id="KW-0472">Membrane</keyword>
<dbReference type="GO" id="GO:0005886">
    <property type="term" value="C:plasma membrane"/>
    <property type="evidence" value="ECO:0007669"/>
    <property type="project" value="UniProtKB-SubCell"/>
</dbReference>
<evidence type="ECO:0000256" key="3">
    <source>
        <dbReference type="ARBA" id="ARBA00022519"/>
    </source>
</evidence>
<dbReference type="EMBL" id="CAADFU010000085">
    <property type="protein sequence ID" value="VFK46988.1"/>
    <property type="molecule type" value="Genomic_DNA"/>
</dbReference>
<evidence type="ECO:0000256" key="1">
    <source>
        <dbReference type="ARBA" id="ARBA00004533"/>
    </source>
</evidence>
<keyword evidence="5 7" id="KW-1133">Transmembrane helix</keyword>
<evidence type="ECO:0000313" key="8">
    <source>
        <dbReference type="EMBL" id="VFK41266.1"/>
    </source>
</evidence>
<dbReference type="PANTHER" id="PTHR30462">
    <property type="entry name" value="INTERMEMBRANE TRANSPORT PROTEIN PQIB-RELATED"/>
    <property type="match status" value="1"/>
</dbReference>
<dbReference type="EMBL" id="CAADHB010000075">
    <property type="protein sequence ID" value="VFK79946.1"/>
    <property type="molecule type" value="Genomic_DNA"/>
</dbReference>
<dbReference type="PANTHER" id="PTHR30462:SF3">
    <property type="entry name" value="INTERMEMBRANE TRANSPORT PROTEIN PQIA"/>
    <property type="match status" value="1"/>
</dbReference>
<evidence type="ECO:0000256" key="5">
    <source>
        <dbReference type="ARBA" id="ARBA00022989"/>
    </source>
</evidence>
<keyword evidence="2" id="KW-1003">Cell membrane</keyword>
<evidence type="ECO:0000256" key="2">
    <source>
        <dbReference type="ARBA" id="ARBA00022475"/>
    </source>
</evidence>
<dbReference type="EMBL" id="CAADFR010000088">
    <property type="protein sequence ID" value="VFK41266.1"/>
    <property type="molecule type" value="Genomic_DNA"/>
</dbReference>
<evidence type="ECO:0000256" key="4">
    <source>
        <dbReference type="ARBA" id="ARBA00022692"/>
    </source>
</evidence>
<dbReference type="InterPro" id="IPR051800">
    <property type="entry name" value="PqiA-PqiB_transport"/>
</dbReference>
<keyword evidence="4 7" id="KW-0812">Transmembrane</keyword>
<protein>
    <submittedName>
        <fullName evidence="10">Paraquat-inducible protein A</fullName>
    </submittedName>
</protein>
<dbReference type="Pfam" id="PF04403">
    <property type="entry name" value="PqiA"/>
    <property type="match status" value="1"/>
</dbReference>
<feature type="transmembrane region" description="Helical" evidence="7">
    <location>
        <begin position="149"/>
        <end position="169"/>
    </location>
</feature>
<organism evidence="10">
    <name type="scientific">Candidatus Kentrum sp. SD</name>
    <dbReference type="NCBI Taxonomy" id="2126332"/>
    <lineage>
        <taxon>Bacteria</taxon>
        <taxon>Pseudomonadati</taxon>
        <taxon>Pseudomonadota</taxon>
        <taxon>Gammaproteobacteria</taxon>
        <taxon>Candidatus Kentrum</taxon>
    </lineage>
</organism>
<gene>
    <name evidence="10" type="ORF">BECKSD772D_GA0070982_107516</name>
    <name evidence="9" type="ORF">BECKSD772E_GA0070983_108512</name>
    <name evidence="8" type="ORF">BECKSD772F_GA0070984_108812</name>
</gene>
<sequence>MNDRGEISARAAGLVACATCGKLHRMPREQSIRHRLRCARCGGALHSRKPHGIQRAWALLLTGMLLYLPANIYPIMVTRNLGRSGENTIISGIIALWNSGAHGIAGVIFVASVVIPITKSFVILYLLLNARGQSPLSRGQRARLYRLTEFIGPWSMVDVFVVAILVALVDMGGIASVMPGIAAAAFAAMVGITMLAAMAFDPRLLWDNEEKR</sequence>
<feature type="transmembrane region" description="Helical" evidence="7">
    <location>
        <begin position="181"/>
        <end position="200"/>
    </location>
</feature>
<evidence type="ECO:0000256" key="7">
    <source>
        <dbReference type="SAM" id="Phobius"/>
    </source>
</evidence>
<evidence type="ECO:0000256" key="6">
    <source>
        <dbReference type="ARBA" id="ARBA00023136"/>
    </source>
</evidence>
<feature type="transmembrane region" description="Helical" evidence="7">
    <location>
        <begin position="104"/>
        <end position="128"/>
    </location>
</feature>
<reference evidence="10" key="1">
    <citation type="submission" date="2019-02" db="EMBL/GenBank/DDBJ databases">
        <authorList>
            <person name="Gruber-Vodicka R. H."/>
            <person name="Seah K. B. B."/>
        </authorList>
    </citation>
    <scope>NUCLEOTIDE SEQUENCE</scope>
    <source>
        <strain evidence="10">BECK_S127</strain>
        <strain evidence="9">BECK_S1320</strain>
        <strain evidence="8">BECK_S1321</strain>
    </source>
</reference>
<keyword evidence="3" id="KW-0997">Cell inner membrane</keyword>
<accession>A0A451BNT0</accession>